<dbReference type="Ensembl" id="ENSCMIT00000021160.1">
    <property type="protein sequence ID" value="ENSCMIP00000020779.1"/>
    <property type="gene ID" value="ENSCMIG00000009553.1"/>
</dbReference>
<accession>A0A4W3IIU0</accession>
<name>A0A4W3IIU0_CALMI</name>
<dbReference type="PROSITE" id="PS51159">
    <property type="entry name" value="CBM21"/>
    <property type="match status" value="1"/>
</dbReference>
<evidence type="ECO:0000259" key="2">
    <source>
        <dbReference type="PROSITE" id="PS51159"/>
    </source>
</evidence>
<dbReference type="AlphaFoldDB" id="A0A4W3IIU0"/>
<dbReference type="InParanoid" id="A0A4W3IIU0"/>
<reference evidence="4" key="3">
    <citation type="journal article" date="2014" name="Nature">
        <title>Elephant shark genome provides unique insights into gnathostome evolution.</title>
        <authorList>
            <consortium name="International Elephant Shark Genome Sequencing Consortium"/>
            <person name="Venkatesh B."/>
            <person name="Lee A.P."/>
            <person name="Ravi V."/>
            <person name="Maurya A.K."/>
            <person name="Lian M.M."/>
            <person name="Swann J.B."/>
            <person name="Ohta Y."/>
            <person name="Flajnik M.F."/>
            <person name="Sutoh Y."/>
            <person name="Kasahara M."/>
            <person name="Hoon S."/>
            <person name="Gangu V."/>
            <person name="Roy S.W."/>
            <person name="Irimia M."/>
            <person name="Korzh V."/>
            <person name="Kondrychyn I."/>
            <person name="Lim Z.W."/>
            <person name="Tay B.H."/>
            <person name="Tohari S."/>
            <person name="Kong K.W."/>
            <person name="Ho S."/>
            <person name="Lorente-Galdos B."/>
            <person name="Quilez J."/>
            <person name="Marques-Bonet T."/>
            <person name="Raney B.J."/>
            <person name="Ingham P.W."/>
            <person name="Tay A."/>
            <person name="Hillier L.W."/>
            <person name="Minx P."/>
            <person name="Boehm T."/>
            <person name="Wilson R.K."/>
            <person name="Brenner S."/>
            <person name="Warren W.C."/>
        </authorList>
    </citation>
    <scope>NUCLEOTIDE SEQUENCE [LARGE SCALE GENOMIC DNA]</scope>
</reference>
<dbReference type="InterPro" id="IPR050782">
    <property type="entry name" value="PP1_regulatory_subunit_3"/>
</dbReference>
<evidence type="ECO:0000313" key="3">
    <source>
        <dbReference type="Ensembl" id="ENSCMIP00000020779.1"/>
    </source>
</evidence>
<evidence type="ECO:0000256" key="1">
    <source>
        <dbReference type="SAM" id="MobiDB-lite"/>
    </source>
</evidence>
<dbReference type="GO" id="GO:2001069">
    <property type="term" value="F:glycogen binding"/>
    <property type="evidence" value="ECO:0007669"/>
    <property type="project" value="TreeGrafter"/>
</dbReference>
<dbReference type="OMA" id="VTDCFSF"/>
<protein>
    <recommendedName>
        <fullName evidence="2">CBM21 domain-containing protein</fullName>
    </recommendedName>
</protein>
<feature type="compositionally biased region" description="Acidic residues" evidence="1">
    <location>
        <begin position="22"/>
        <end position="32"/>
    </location>
</feature>
<feature type="region of interest" description="Disordered" evidence="1">
    <location>
        <begin position="22"/>
        <end position="64"/>
    </location>
</feature>
<reference evidence="3" key="4">
    <citation type="submission" date="2025-08" db="UniProtKB">
        <authorList>
            <consortium name="Ensembl"/>
        </authorList>
    </citation>
    <scope>IDENTIFICATION</scope>
</reference>
<organism evidence="3 4">
    <name type="scientific">Callorhinchus milii</name>
    <name type="common">Ghost shark</name>
    <dbReference type="NCBI Taxonomy" id="7868"/>
    <lineage>
        <taxon>Eukaryota</taxon>
        <taxon>Metazoa</taxon>
        <taxon>Chordata</taxon>
        <taxon>Craniata</taxon>
        <taxon>Vertebrata</taxon>
        <taxon>Chondrichthyes</taxon>
        <taxon>Holocephali</taxon>
        <taxon>Chimaeriformes</taxon>
        <taxon>Callorhinchidae</taxon>
        <taxon>Callorhinchus</taxon>
    </lineage>
</organism>
<reference evidence="4" key="1">
    <citation type="journal article" date="2006" name="Science">
        <title>Ancient noncoding elements conserved in the human genome.</title>
        <authorList>
            <person name="Venkatesh B."/>
            <person name="Kirkness E.F."/>
            <person name="Loh Y.H."/>
            <person name="Halpern A.L."/>
            <person name="Lee A.P."/>
            <person name="Johnson J."/>
            <person name="Dandona N."/>
            <person name="Viswanathan L.D."/>
            <person name="Tay A."/>
            <person name="Venter J.C."/>
            <person name="Strausberg R.L."/>
            <person name="Brenner S."/>
        </authorList>
    </citation>
    <scope>NUCLEOTIDE SEQUENCE [LARGE SCALE GENOMIC DNA]</scope>
</reference>
<dbReference type="GO" id="GO:0000164">
    <property type="term" value="C:protein phosphatase type 1 complex"/>
    <property type="evidence" value="ECO:0007669"/>
    <property type="project" value="TreeGrafter"/>
</dbReference>
<reference evidence="3" key="5">
    <citation type="submission" date="2025-09" db="UniProtKB">
        <authorList>
            <consortium name="Ensembl"/>
        </authorList>
    </citation>
    <scope>IDENTIFICATION</scope>
</reference>
<dbReference type="PANTHER" id="PTHR12307">
    <property type="entry name" value="PROTEIN PHOSPHATASE 1 REGULATORY SUBUNIT"/>
    <property type="match status" value="1"/>
</dbReference>
<reference evidence="4" key="2">
    <citation type="journal article" date="2007" name="PLoS Biol.">
        <title>Survey sequencing and comparative analysis of the elephant shark (Callorhinchus milii) genome.</title>
        <authorList>
            <person name="Venkatesh B."/>
            <person name="Kirkness E.F."/>
            <person name="Loh Y.H."/>
            <person name="Halpern A.L."/>
            <person name="Lee A.P."/>
            <person name="Johnson J."/>
            <person name="Dandona N."/>
            <person name="Viswanathan L.D."/>
            <person name="Tay A."/>
            <person name="Venter J.C."/>
            <person name="Strausberg R.L."/>
            <person name="Brenner S."/>
        </authorList>
    </citation>
    <scope>NUCLEOTIDE SEQUENCE [LARGE SCALE GENOMIC DNA]</scope>
</reference>
<dbReference type="GeneTree" id="ENSGT00940000157682"/>
<dbReference type="GO" id="GO:0008157">
    <property type="term" value="F:protein phosphatase 1 binding"/>
    <property type="evidence" value="ECO:0007669"/>
    <property type="project" value="TreeGrafter"/>
</dbReference>
<dbReference type="PANTHER" id="PTHR12307:SF2">
    <property type="entry name" value="PROTEIN PHOSPHATASE 1 REGULATORY SUBUNIT 3A"/>
    <property type="match status" value="1"/>
</dbReference>
<keyword evidence="4" id="KW-1185">Reference proteome</keyword>
<dbReference type="InterPro" id="IPR038175">
    <property type="entry name" value="CBM21_dom_sf"/>
</dbReference>
<dbReference type="InterPro" id="IPR005036">
    <property type="entry name" value="CBM21_dom"/>
</dbReference>
<feature type="domain" description="CBM21" evidence="2">
    <location>
        <begin position="124"/>
        <end position="232"/>
    </location>
</feature>
<dbReference type="Proteomes" id="UP000314986">
    <property type="component" value="Unassembled WGS sequence"/>
</dbReference>
<dbReference type="Gene3D" id="2.60.40.2440">
    <property type="entry name" value="Carbohydrate binding type-21 domain"/>
    <property type="match status" value="1"/>
</dbReference>
<dbReference type="STRING" id="7868.ENSCMIP00000020779"/>
<evidence type="ECO:0000313" key="4">
    <source>
        <dbReference type="Proteomes" id="UP000314986"/>
    </source>
</evidence>
<sequence length="269" mass="30745">MESTVNDQMFWGASFLELPDENDVFAEDEETNESLIKPKLSPLPRRRRSSEEDESPEPPTTLNRKVSFADTFGLELVSVREYDKWDVPTGPLGYNVQDEGPPPEEYVLTPSFEVPASPEELMEKVFAQKVELEFVEFPPEFTSMKGVIRVQNIAYEKLVYVRVTLNNWDSYCDLPAEYTPGFCDDETDQFTFKVSFVPPERKDGGKVEFAICYETPIGTYWANNNQKNYGLLCHKKNCLIQLCFVTHCWPSVIPYVSDAKGVSVTVYPP</sequence>
<dbReference type="CDD" id="cd22255">
    <property type="entry name" value="PBD_PPP1R3A"/>
    <property type="match status" value="1"/>
</dbReference>
<proteinExistence type="predicted"/>
<dbReference type="Pfam" id="PF03370">
    <property type="entry name" value="CBM_21"/>
    <property type="match status" value="1"/>
</dbReference>
<dbReference type="GO" id="GO:0005979">
    <property type="term" value="P:regulation of glycogen biosynthetic process"/>
    <property type="evidence" value="ECO:0007669"/>
    <property type="project" value="TreeGrafter"/>
</dbReference>